<dbReference type="AlphaFoldDB" id="A0A0C9Y9A6"/>
<reference evidence="2" key="2">
    <citation type="submission" date="2015-01" db="EMBL/GenBank/DDBJ databases">
        <title>Evolutionary Origins and Diversification of the Mycorrhizal Mutualists.</title>
        <authorList>
            <consortium name="DOE Joint Genome Institute"/>
            <consortium name="Mycorrhizal Genomics Consortium"/>
            <person name="Kohler A."/>
            <person name="Kuo A."/>
            <person name="Nagy L.G."/>
            <person name="Floudas D."/>
            <person name="Copeland A."/>
            <person name="Barry K.W."/>
            <person name="Cichocki N."/>
            <person name="Veneault-Fourrey C."/>
            <person name="LaButti K."/>
            <person name="Lindquist E.A."/>
            <person name="Lipzen A."/>
            <person name="Lundell T."/>
            <person name="Morin E."/>
            <person name="Murat C."/>
            <person name="Riley R."/>
            <person name="Ohm R."/>
            <person name="Sun H."/>
            <person name="Tunlid A."/>
            <person name="Henrissat B."/>
            <person name="Grigoriev I.V."/>
            <person name="Hibbett D.S."/>
            <person name="Martin F."/>
        </authorList>
    </citation>
    <scope>NUCLEOTIDE SEQUENCE [LARGE SCALE GENOMIC DNA]</scope>
    <source>
        <strain evidence="2">LaAM-08-1</strain>
    </source>
</reference>
<keyword evidence="2" id="KW-1185">Reference proteome</keyword>
<evidence type="ECO:0000313" key="2">
    <source>
        <dbReference type="Proteomes" id="UP000054477"/>
    </source>
</evidence>
<proteinExistence type="predicted"/>
<name>A0A0C9Y9A6_9AGAR</name>
<reference evidence="1 2" key="1">
    <citation type="submission" date="2014-04" db="EMBL/GenBank/DDBJ databases">
        <authorList>
            <consortium name="DOE Joint Genome Institute"/>
            <person name="Kuo A."/>
            <person name="Kohler A."/>
            <person name="Nagy L.G."/>
            <person name="Floudas D."/>
            <person name="Copeland A."/>
            <person name="Barry K.W."/>
            <person name="Cichocki N."/>
            <person name="Veneault-Fourrey C."/>
            <person name="LaButti K."/>
            <person name="Lindquist E.A."/>
            <person name="Lipzen A."/>
            <person name="Lundell T."/>
            <person name="Morin E."/>
            <person name="Murat C."/>
            <person name="Sun H."/>
            <person name="Tunlid A."/>
            <person name="Henrissat B."/>
            <person name="Grigoriev I.V."/>
            <person name="Hibbett D.S."/>
            <person name="Martin F."/>
            <person name="Nordberg H.P."/>
            <person name="Cantor M.N."/>
            <person name="Hua S.X."/>
        </authorList>
    </citation>
    <scope>NUCLEOTIDE SEQUENCE [LARGE SCALE GENOMIC DNA]</scope>
    <source>
        <strain evidence="1 2">LaAM-08-1</strain>
    </source>
</reference>
<dbReference type="Proteomes" id="UP000054477">
    <property type="component" value="Unassembled WGS sequence"/>
</dbReference>
<evidence type="ECO:0000313" key="1">
    <source>
        <dbReference type="EMBL" id="KIK06837.1"/>
    </source>
</evidence>
<protein>
    <submittedName>
        <fullName evidence="1">Uncharacterized protein</fullName>
    </submittedName>
</protein>
<dbReference type="HOGENOM" id="CLU_2590111_0_0_1"/>
<sequence length="80" mass="8990">MTYHIYEEATLSIQTDNIKRTSILVTCPAVSQERGEYWCVGCRRTLATHVGARLVEECVKKNRGRGASGNENRWRGTSAC</sequence>
<gene>
    <name evidence="1" type="ORF">K443DRAFT_228909</name>
</gene>
<accession>A0A0C9Y9A6</accession>
<organism evidence="1 2">
    <name type="scientific">Laccaria amethystina LaAM-08-1</name>
    <dbReference type="NCBI Taxonomy" id="1095629"/>
    <lineage>
        <taxon>Eukaryota</taxon>
        <taxon>Fungi</taxon>
        <taxon>Dikarya</taxon>
        <taxon>Basidiomycota</taxon>
        <taxon>Agaricomycotina</taxon>
        <taxon>Agaricomycetes</taxon>
        <taxon>Agaricomycetidae</taxon>
        <taxon>Agaricales</taxon>
        <taxon>Agaricineae</taxon>
        <taxon>Hydnangiaceae</taxon>
        <taxon>Laccaria</taxon>
    </lineage>
</organism>
<dbReference type="EMBL" id="KN838550">
    <property type="protein sequence ID" value="KIK06837.1"/>
    <property type="molecule type" value="Genomic_DNA"/>
</dbReference>